<dbReference type="EMBL" id="JBBDHD010000088">
    <property type="protein sequence ID" value="MFH7598615.1"/>
    <property type="molecule type" value="Genomic_DNA"/>
</dbReference>
<evidence type="ECO:0000313" key="2">
    <source>
        <dbReference type="EMBL" id="MFH7598615.1"/>
    </source>
</evidence>
<sequence length="198" mass="21171">MRPSLDTISNNLCGSVVPDLVFWAGRATHLPDFLEYLRQRQCHSTPITVVTGSDAATLDPKLAALNDPGAPISLLYAPLADPGQLGANTNPDRGLFNTFVEEFGADHHGQQFDKGHLASGWAVMAHDGFLVASQAIRKAVNSPKTPPSPHAVAAQLYLFDATNVIRGASGIFRIDPDTGNRKTGQNPQVSRLGHALKD</sequence>
<accession>A0ABW7PJM7</accession>
<organism evidence="2 3">
    <name type="scientific">Streptomyces racemochromogenes</name>
    <dbReference type="NCBI Taxonomy" id="67353"/>
    <lineage>
        <taxon>Bacteria</taxon>
        <taxon>Bacillati</taxon>
        <taxon>Actinomycetota</taxon>
        <taxon>Actinomycetes</taxon>
        <taxon>Kitasatosporales</taxon>
        <taxon>Streptomycetaceae</taxon>
        <taxon>Streptomyces</taxon>
    </lineage>
</organism>
<comment type="caution">
    <text evidence="2">The sequence shown here is derived from an EMBL/GenBank/DDBJ whole genome shotgun (WGS) entry which is preliminary data.</text>
</comment>
<dbReference type="Proteomes" id="UP001610631">
    <property type="component" value="Unassembled WGS sequence"/>
</dbReference>
<keyword evidence="3" id="KW-1185">Reference proteome</keyword>
<proteinExistence type="predicted"/>
<evidence type="ECO:0000313" key="3">
    <source>
        <dbReference type="Proteomes" id="UP001610631"/>
    </source>
</evidence>
<evidence type="ECO:0000256" key="1">
    <source>
        <dbReference type="SAM" id="MobiDB-lite"/>
    </source>
</evidence>
<evidence type="ECO:0008006" key="4">
    <source>
        <dbReference type="Google" id="ProtNLM"/>
    </source>
</evidence>
<feature type="region of interest" description="Disordered" evidence="1">
    <location>
        <begin position="174"/>
        <end position="198"/>
    </location>
</feature>
<reference evidence="2 3" key="1">
    <citation type="submission" date="2024-03" db="EMBL/GenBank/DDBJ databases">
        <title>Whole genome sequencing of Streptomyces racemochromogenes, to identify antimicrobial biosynthetic gene clusters.</title>
        <authorList>
            <person name="Suryawanshi P."/>
            <person name="Krishnaraj P.U."/>
            <person name="Arun Y.P."/>
            <person name="Suryawanshi M.P."/>
            <person name="Rakshit O."/>
        </authorList>
    </citation>
    <scope>NUCLEOTIDE SEQUENCE [LARGE SCALE GENOMIC DNA]</scope>
    <source>
        <strain evidence="2 3">AUDT626</strain>
    </source>
</reference>
<dbReference type="RefSeq" id="WP_395512300.1">
    <property type="nucleotide sequence ID" value="NZ_JBBDHD010000088.1"/>
</dbReference>
<protein>
    <recommendedName>
        <fullName evidence="4">Leucine-binding protein domain-containing protein</fullName>
    </recommendedName>
</protein>
<name>A0ABW7PJM7_9ACTN</name>
<gene>
    <name evidence="2" type="ORF">WDV06_26505</name>
</gene>